<feature type="binding site" evidence="1">
    <location>
        <position position="178"/>
    </location>
    <ligand>
        <name>Zn(2+)</name>
        <dbReference type="ChEBI" id="CHEBI:29105"/>
    </ligand>
</feature>
<dbReference type="PANTHER" id="PTHR30037:SF4">
    <property type="entry name" value="DNA-3-METHYLADENINE GLYCOSYLASE I"/>
    <property type="match status" value="1"/>
</dbReference>
<feature type="binding site" evidence="1">
    <location>
        <position position="4"/>
    </location>
    <ligand>
        <name>Zn(2+)</name>
        <dbReference type="ChEBI" id="CHEBI:29105"/>
    </ligand>
</feature>
<dbReference type="Proteomes" id="UP000033166">
    <property type="component" value="Chromosome I"/>
</dbReference>
<organism evidence="2 3">
    <name type="scientific">Pseudolactococcus piscium MKFS47</name>
    <dbReference type="NCBI Taxonomy" id="297352"/>
    <lineage>
        <taxon>Bacteria</taxon>
        <taxon>Bacillati</taxon>
        <taxon>Bacillota</taxon>
        <taxon>Bacilli</taxon>
        <taxon>Lactobacillales</taxon>
        <taxon>Streptococcaceae</taxon>
        <taxon>Pseudolactococcus</taxon>
    </lineage>
</organism>
<evidence type="ECO:0000256" key="1">
    <source>
        <dbReference type="PIRSR" id="PIRSR605019-1"/>
    </source>
</evidence>
<dbReference type="GO" id="GO:0008725">
    <property type="term" value="F:DNA-3-methyladenine glycosylase activity"/>
    <property type="evidence" value="ECO:0007669"/>
    <property type="project" value="InterPro"/>
</dbReference>
<dbReference type="STRING" id="1364.LP2241_10028"/>
<evidence type="ECO:0000313" key="2">
    <source>
        <dbReference type="EMBL" id="CEN29486.1"/>
    </source>
</evidence>
<dbReference type="EMBL" id="LN774769">
    <property type="protein sequence ID" value="CEN29486.1"/>
    <property type="molecule type" value="Genomic_DNA"/>
</dbReference>
<keyword evidence="1" id="KW-0862">Zinc</keyword>
<dbReference type="RefSeq" id="WP_047916450.1">
    <property type="nucleotide sequence ID" value="NZ_LN774769.1"/>
</dbReference>
<sequence length="181" mass="20862">MIRCEWVNSALEEPYHDQEWGKPKYDDEILFEMLILEGMQAGLSWTTILNKRENYRQALDGFSVEIISRYDQTKIDALLQNAGLIRNKLKMNAIVKNAIAFIKVQAEFGSFSSYLWQYVAGEPIDHHYQKMSDVPAVDSISEKMSKDMKKRGFSFVGPTICYAYMQAVGLVNDHVEACEFR</sequence>
<proteinExistence type="predicted"/>
<name>A0A0D6E0M4_9LACT</name>
<dbReference type="PANTHER" id="PTHR30037">
    <property type="entry name" value="DNA-3-METHYLADENINE GLYCOSYLASE 1"/>
    <property type="match status" value="1"/>
</dbReference>
<dbReference type="Pfam" id="PF03352">
    <property type="entry name" value="Adenine_glyco"/>
    <property type="match status" value="1"/>
</dbReference>
<feature type="binding site" evidence="1">
    <location>
        <position position="16"/>
    </location>
    <ligand>
        <name>Zn(2+)</name>
        <dbReference type="ChEBI" id="CHEBI:29105"/>
    </ligand>
</feature>
<dbReference type="GO" id="GO:0006284">
    <property type="term" value="P:base-excision repair"/>
    <property type="evidence" value="ECO:0007669"/>
    <property type="project" value="InterPro"/>
</dbReference>
<dbReference type="AlphaFoldDB" id="A0A0D6E0M4"/>
<keyword evidence="1" id="KW-0479">Metal-binding</keyword>
<dbReference type="KEGG" id="lpk:LACPI_2286"/>
<dbReference type="InterPro" id="IPR005019">
    <property type="entry name" value="Adenine_glyco"/>
</dbReference>
<accession>A0A0D6E0M4</accession>
<protein>
    <submittedName>
        <fullName evidence="2">DNA-3-methyladenine glycosylase I protein</fullName>
    </submittedName>
</protein>
<dbReference type="InterPro" id="IPR011257">
    <property type="entry name" value="DNA_glycosylase"/>
</dbReference>
<dbReference type="HOGENOM" id="CLU_083758_1_0_9"/>
<dbReference type="Gene3D" id="1.10.340.30">
    <property type="entry name" value="Hypothetical protein, domain 2"/>
    <property type="match status" value="1"/>
</dbReference>
<gene>
    <name evidence="2" type="ORF">LACPI_2286</name>
</gene>
<evidence type="ECO:0000313" key="3">
    <source>
        <dbReference type="Proteomes" id="UP000033166"/>
    </source>
</evidence>
<dbReference type="GO" id="GO:0046872">
    <property type="term" value="F:metal ion binding"/>
    <property type="evidence" value="ECO:0007669"/>
    <property type="project" value="UniProtKB-KW"/>
</dbReference>
<dbReference type="SUPFAM" id="SSF48150">
    <property type="entry name" value="DNA-glycosylase"/>
    <property type="match status" value="1"/>
</dbReference>
<dbReference type="InterPro" id="IPR052891">
    <property type="entry name" value="DNA-3mA_glycosylase"/>
</dbReference>
<feature type="binding site" evidence="1">
    <location>
        <position position="174"/>
    </location>
    <ligand>
        <name>Zn(2+)</name>
        <dbReference type="ChEBI" id="CHEBI:29105"/>
    </ligand>
</feature>
<reference evidence="3" key="1">
    <citation type="submission" date="2015-01" db="EMBL/GenBank/DDBJ databases">
        <authorList>
            <person name="Andreevskaya M."/>
        </authorList>
    </citation>
    <scope>NUCLEOTIDE SEQUENCE [LARGE SCALE GENOMIC DNA]</scope>
    <source>
        <strain evidence="3">MKFS47</strain>
    </source>
</reference>